<organism evidence="2 3">
    <name type="scientific">Acinetobacter bereziniae NIPH 3</name>
    <dbReference type="NCBI Taxonomy" id="1217651"/>
    <lineage>
        <taxon>Bacteria</taxon>
        <taxon>Pseudomonadati</taxon>
        <taxon>Pseudomonadota</taxon>
        <taxon>Gammaproteobacteria</taxon>
        <taxon>Moraxellales</taxon>
        <taxon>Moraxellaceae</taxon>
        <taxon>Acinetobacter</taxon>
    </lineage>
</organism>
<keyword evidence="1" id="KW-1133">Transmembrane helix</keyword>
<comment type="caution">
    <text evidence="2">The sequence shown here is derived from an EMBL/GenBank/DDBJ whole genome shotgun (WGS) entry which is preliminary data.</text>
</comment>
<dbReference type="Proteomes" id="UP000013270">
    <property type="component" value="Unassembled WGS sequence"/>
</dbReference>
<reference evidence="2 3" key="1">
    <citation type="submission" date="2013-02" db="EMBL/GenBank/DDBJ databases">
        <title>The Genome Sequence of Acinetobacter bereziniae NIPH 3.</title>
        <authorList>
            <consortium name="The Broad Institute Genome Sequencing Platform"/>
            <consortium name="The Broad Institute Genome Sequencing Center for Infectious Disease"/>
            <person name="Cerqueira G."/>
            <person name="Feldgarden M."/>
            <person name="Courvalin P."/>
            <person name="Perichon B."/>
            <person name="Grillot-Courvalin C."/>
            <person name="Clermont D."/>
            <person name="Rocha E."/>
            <person name="Yoon E.-J."/>
            <person name="Nemec A."/>
            <person name="Walker B."/>
            <person name="Young S.K."/>
            <person name="Zeng Q."/>
            <person name="Gargeya S."/>
            <person name="Fitzgerald M."/>
            <person name="Haas B."/>
            <person name="Abouelleil A."/>
            <person name="Alvarado L."/>
            <person name="Arachchi H.M."/>
            <person name="Berlin A.M."/>
            <person name="Chapman S.B."/>
            <person name="Dewar J."/>
            <person name="Goldberg J."/>
            <person name="Griggs A."/>
            <person name="Gujja S."/>
            <person name="Hansen M."/>
            <person name="Howarth C."/>
            <person name="Imamovic A."/>
            <person name="Larimer J."/>
            <person name="McCowan C."/>
            <person name="Murphy C."/>
            <person name="Neiman D."/>
            <person name="Pearson M."/>
            <person name="Priest M."/>
            <person name="Roberts A."/>
            <person name="Saif S."/>
            <person name="Shea T."/>
            <person name="Sisk P."/>
            <person name="Sykes S."/>
            <person name="Wortman J."/>
            <person name="Nusbaum C."/>
            <person name="Birren B."/>
        </authorList>
    </citation>
    <scope>NUCLEOTIDE SEQUENCE [LARGE SCALE GENOMIC DNA]</scope>
    <source>
        <strain evidence="2 3">NIPH 3</strain>
    </source>
</reference>
<dbReference type="AlphaFoldDB" id="N8YJI7"/>
<sequence length="86" mass="9738">MSMKIQNALVPHKHVRFSSSLIGMAGYIRQFTNQPTSVDGLWAKVEADNNSLFQLNFTQFIFSIDILLFLGIIFIDENGIIYNVGQ</sequence>
<dbReference type="EMBL" id="APPK01000059">
    <property type="protein sequence ID" value="ENV19758.1"/>
    <property type="molecule type" value="Genomic_DNA"/>
</dbReference>
<dbReference type="RefSeq" id="WP_004826193.1">
    <property type="nucleotide sequence ID" value="NZ_KB849461.1"/>
</dbReference>
<name>N8YJI7_ACIBZ</name>
<evidence type="ECO:0000313" key="2">
    <source>
        <dbReference type="EMBL" id="ENV19758.1"/>
    </source>
</evidence>
<dbReference type="Pfam" id="PF20293">
    <property type="entry name" value="MC6"/>
    <property type="match status" value="1"/>
</dbReference>
<evidence type="ECO:0000256" key="1">
    <source>
        <dbReference type="SAM" id="Phobius"/>
    </source>
</evidence>
<feature type="transmembrane region" description="Helical" evidence="1">
    <location>
        <begin position="57"/>
        <end position="75"/>
    </location>
</feature>
<dbReference type="HOGENOM" id="CLU_182872_0_0_6"/>
<protein>
    <submittedName>
        <fullName evidence="2">Uncharacterized protein</fullName>
    </submittedName>
</protein>
<evidence type="ECO:0000313" key="3">
    <source>
        <dbReference type="Proteomes" id="UP000013270"/>
    </source>
</evidence>
<dbReference type="PATRIC" id="fig|1217651.3.peg.4340"/>
<dbReference type="InterPro" id="IPR046897">
    <property type="entry name" value="ABC-3C_MC6"/>
</dbReference>
<accession>N8YJI7</accession>
<keyword evidence="1" id="KW-0812">Transmembrane</keyword>
<gene>
    <name evidence="2" type="ORF">F963_04397</name>
</gene>
<keyword evidence="1" id="KW-0472">Membrane</keyword>
<proteinExistence type="predicted"/>